<dbReference type="GO" id="GO:0016020">
    <property type="term" value="C:membrane"/>
    <property type="evidence" value="ECO:0007669"/>
    <property type="project" value="UniProtKB-SubCell"/>
</dbReference>
<dbReference type="PANTHER" id="PTHR10361">
    <property type="entry name" value="SODIUM-BILE ACID COTRANSPORTER"/>
    <property type="match status" value="1"/>
</dbReference>
<dbReference type="Gene3D" id="1.20.1530.20">
    <property type="match status" value="1"/>
</dbReference>
<dbReference type="RefSeq" id="WP_159148802.1">
    <property type="nucleotide sequence ID" value="NZ_JAWLKJ010000005.1"/>
</dbReference>
<feature type="transmembrane region" description="Helical" evidence="5">
    <location>
        <begin position="6"/>
        <end position="27"/>
    </location>
</feature>
<dbReference type="Pfam" id="PF01758">
    <property type="entry name" value="SBF"/>
    <property type="match status" value="1"/>
</dbReference>
<evidence type="ECO:0000256" key="1">
    <source>
        <dbReference type="ARBA" id="ARBA00004141"/>
    </source>
</evidence>
<evidence type="ECO:0000313" key="7">
    <source>
        <dbReference type="Proteomes" id="UP001185873"/>
    </source>
</evidence>
<dbReference type="Proteomes" id="UP001185873">
    <property type="component" value="Unassembled WGS sequence"/>
</dbReference>
<dbReference type="InterPro" id="IPR002657">
    <property type="entry name" value="BilAc:Na_symport/Acr3"/>
</dbReference>
<dbReference type="InterPro" id="IPR038770">
    <property type="entry name" value="Na+/solute_symporter_sf"/>
</dbReference>
<comment type="subcellular location">
    <subcellularLocation>
        <location evidence="1">Membrane</location>
        <topology evidence="1">Multi-pass membrane protein</topology>
    </subcellularLocation>
</comment>
<evidence type="ECO:0000256" key="2">
    <source>
        <dbReference type="ARBA" id="ARBA00022692"/>
    </source>
</evidence>
<comment type="caution">
    <text evidence="6">The sequence shown here is derived from an EMBL/GenBank/DDBJ whole genome shotgun (WGS) entry which is preliminary data.</text>
</comment>
<feature type="transmembrane region" description="Helical" evidence="5">
    <location>
        <begin position="172"/>
        <end position="191"/>
    </location>
</feature>
<feature type="transmembrane region" description="Helical" evidence="5">
    <location>
        <begin position="69"/>
        <end position="89"/>
    </location>
</feature>
<organism evidence="6 7">
    <name type="scientific">Dietzia maris</name>
    <dbReference type="NCBI Taxonomy" id="37915"/>
    <lineage>
        <taxon>Bacteria</taxon>
        <taxon>Bacillati</taxon>
        <taxon>Actinomycetota</taxon>
        <taxon>Actinomycetes</taxon>
        <taxon>Mycobacteriales</taxon>
        <taxon>Dietziaceae</taxon>
        <taxon>Dietzia</taxon>
    </lineage>
</organism>
<feature type="transmembrane region" description="Helical" evidence="5">
    <location>
        <begin position="140"/>
        <end position="160"/>
    </location>
</feature>
<sequence>MDQSPLVDIGLPIALAIIMVGIGLSLTREDFAVQARSPRATIVGLFGQLVLVPLVGVGVALLFGLTPMLALGVVLVAATPGGATSNLITYLSRGNVALSVILTALTSVAVILTLPMWFGIGARLIPGAADEEVTVPLGQTFGLLLGVILIPVAIGMILRARRPALASRIERYVGIVGLVVLVLLIVGIVLGERDRIVDLVVTVGPAVIVLNLALIVLGGLLAWVSRLRRAEQIAIAVEFGIKNTTLTLLIAFTVIGDEEVGLAAAVYSIVMYVTAFLLVYGGRRLMRTAP</sequence>
<evidence type="ECO:0000313" key="6">
    <source>
        <dbReference type="EMBL" id="MDV6300834.1"/>
    </source>
</evidence>
<evidence type="ECO:0000256" key="3">
    <source>
        <dbReference type="ARBA" id="ARBA00022989"/>
    </source>
</evidence>
<keyword evidence="3 5" id="KW-1133">Transmembrane helix</keyword>
<feature type="transmembrane region" description="Helical" evidence="5">
    <location>
        <begin position="261"/>
        <end position="280"/>
    </location>
</feature>
<dbReference type="EMBL" id="JAWLKJ010000005">
    <property type="protein sequence ID" value="MDV6300834.1"/>
    <property type="molecule type" value="Genomic_DNA"/>
</dbReference>
<keyword evidence="4 5" id="KW-0472">Membrane</keyword>
<evidence type="ECO:0000256" key="5">
    <source>
        <dbReference type="SAM" id="Phobius"/>
    </source>
</evidence>
<accession>A0AAE4R1Z7</accession>
<gene>
    <name evidence="6" type="ORF">R3P82_17120</name>
</gene>
<dbReference type="PANTHER" id="PTHR10361:SF24">
    <property type="entry name" value="P3 PROTEIN"/>
    <property type="match status" value="1"/>
</dbReference>
<feature type="transmembrane region" description="Helical" evidence="5">
    <location>
        <begin position="39"/>
        <end position="63"/>
    </location>
</feature>
<keyword evidence="2 5" id="KW-0812">Transmembrane</keyword>
<dbReference type="AlphaFoldDB" id="A0AAE4R1Z7"/>
<name>A0AAE4R1Z7_9ACTN</name>
<protein>
    <submittedName>
        <fullName evidence="6">Bile acid:sodium symporter</fullName>
    </submittedName>
</protein>
<feature type="transmembrane region" description="Helical" evidence="5">
    <location>
        <begin position="96"/>
        <end position="120"/>
    </location>
</feature>
<evidence type="ECO:0000256" key="4">
    <source>
        <dbReference type="ARBA" id="ARBA00023136"/>
    </source>
</evidence>
<reference evidence="6" key="1">
    <citation type="submission" date="2023-10" db="EMBL/GenBank/DDBJ databases">
        <title>Development of a sustainable strategy for remediation of hydrocarbon-contaminated territories based on the waste exchange concept.</title>
        <authorList>
            <person name="Krivoruchko A."/>
        </authorList>
    </citation>
    <scope>NUCLEOTIDE SEQUENCE</scope>
    <source>
        <strain evidence="6">IEGM 1175</strain>
    </source>
</reference>
<proteinExistence type="predicted"/>
<dbReference type="InterPro" id="IPR004710">
    <property type="entry name" value="Bilac:Na_transpt"/>
</dbReference>
<feature type="transmembrane region" description="Helical" evidence="5">
    <location>
        <begin position="203"/>
        <end position="223"/>
    </location>
</feature>
<feature type="transmembrane region" description="Helical" evidence="5">
    <location>
        <begin position="235"/>
        <end position="255"/>
    </location>
</feature>